<organism evidence="2 3">
    <name type="scientific">Sphaerobolus stellatus (strain SS14)</name>
    <dbReference type="NCBI Taxonomy" id="990650"/>
    <lineage>
        <taxon>Eukaryota</taxon>
        <taxon>Fungi</taxon>
        <taxon>Dikarya</taxon>
        <taxon>Basidiomycota</taxon>
        <taxon>Agaricomycotina</taxon>
        <taxon>Agaricomycetes</taxon>
        <taxon>Phallomycetidae</taxon>
        <taxon>Geastrales</taxon>
        <taxon>Sphaerobolaceae</taxon>
        <taxon>Sphaerobolus</taxon>
    </lineage>
</organism>
<protein>
    <submittedName>
        <fullName evidence="2">Uncharacterized protein</fullName>
    </submittedName>
</protein>
<reference evidence="2 3" key="1">
    <citation type="submission" date="2014-06" db="EMBL/GenBank/DDBJ databases">
        <title>Evolutionary Origins and Diversification of the Mycorrhizal Mutualists.</title>
        <authorList>
            <consortium name="DOE Joint Genome Institute"/>
            <consortium name="Mycorrhizal Genomics Consortium"/>
            <person name="Kohler A."/>
            <person name="Kuo A."/>
            <person name="Nagy L.G."/>
            <person name="Floudas D."/>
            <person name="Copeland A."/>
            <person name="Barry K.W."/>
            <person name="Cichocki N."/>
            <person name="Veneault-Fourrey C."/>
            <person name="LaButti K."/>
            <person name="Lindquist E.A."/>
            <person name="Lipzen A."/>
            <person name="Lundell T."/>
            <person name="Morin E."/>
            <person name="Murat C."/>
            <person name="Riley R."/>
            <person name="Ohm R."/>
            <person name="Sun H."/>
            <person name="Tunlid A."/>
            <person name="Henrissat B."/>
            <person name="Grigoriev I.V."/>
            <person name="Hibbett D.S."/>
            <person name="Martin F."/>
        </authorList>
    </citation>
    <scope>NUCLEOTIDE SEQUENCE [LARGE SCALE GENOMIC DNA]</scope>
    <source>
        <strain evidence="2 3">SS14</strain>
    </source>
</reference>
<dbReference type="HOGENOM" id="CLU_1846352_0_0_1"/>
<proteinExistence type="predicted"/>
<keyword evidence="1" id="KW-0732">Signal</keyword>
<evidence type="ECO:0000313" key="2">
    <source>
        <dbReference type="EMBL" id="KIJ36037.1"/>
    </source>
</evidence>
<accession>A0A0C9V2W5</accession>
<feature type="signal peptide" evidence="1">
    <location>
        <begin position="1"/>
        <end position="19"/>
    </location>
</feature>
<sequence length="139" mass="15483">MKVNWEAILRIFVINRVLASKCTAISSFPRQGVPTEGVDVWDKDAPYFAFLAHVYPHFDFTCGKMHENAVRSSSPLSVLVNVEDESLDLTANDSQDKENDVALLSPSQDLVLERLDSIFDTAVLANLQQRSLLTRMGGL</sequence>
<name>A0A0C9V2W5_SPHS4</name>
<dbReference type="EMBL" id="KN837182">
    <property type="protein sequence ID" value="KIJ36037.1"/>
    <property type="molecule type" value="Genomic_DNA"/>
</dbReference>
<gene>
    <name evidence="2" type="ORF">M422DRAFT_34441</name>
</gene>
<keyword evidence="3" id="KW-1185">Reference proteome</keyword>
<dbReference type="Proteomes" id="UP000054279">
    <property type="component" value="Unassembled WGS sequence"/>
</dbReference>
<dbReference type="AlphaFoldDB" id="A0A0C9V2W5"/>
<feature type="chain" id="PRO_5002205167" evidence="1">
    <location>
        <begin position="20"/>
        <end position="139"/>
    </location>
</feature>
<evidence type="ECO:0000313" key="3">
    <source>
        <dbReference type="Proteomes" id="UP000054279"/>
    </source>
</evidence>
<evidence type="ECO:0000256" key="1">
    <source>
        <dbReference type="SAM" id="SignalP"/>
    </source>
</evidence>